<dbReference type="GO" id="GO:0003676">
    <property type="term" value="F:nucleic acid binding"/>
    <property type="evidence" value="ECO:0007669"/>
    <property type="project" value="InterPro"/>
</dbReference>
<organism evidence="1 2">
    <name type="scientific">Araneus ventricosus</name>
    <name type="common">Orbweaver spider</name>
    <name type="synonym">Epeira ventricosa</name>
    <dbReference type="NCBI Taxonomy" id="182803"/>
    <lineage>
        <taxon>Eukaryota</taxon>
        <taxon>Metazoa</taxon>
        <taxon>Ecdysozoa</taxon>
        <taxon>Arthropoda</taxon>
        <taxon>Chelicerata</taxon>
        <taxon>Arachnida</taxon>
        <taxon>Araneae</taxon>
        <taxon>Araneomorphae</taxon>
        <taxon>Entelegynae</taxon>
        <taxon>Araneoidea</taxon>
        <taxon>Araneidae</taxon>
        <taxon>Araneus</taxon>
    </lineage>
</organism>
<dbReference type="PANTHER" id="PTHR47326">
    <property type="entry name" value="TRANSPOSABLE ELEMENT TC3 TRANSPOSASE-LIKE PROTEIN"/>
    <property type="match status" value="1"/>
</dbReference>
<keyword evidence="2" id="KW-1185">Reference proteome</keyword>
<sequence>MDDVVGCSSARAVSRHLSVPYSTVRNILRKTVHFFPYKISHNQQLLTIDRVTRLIFALKCLARIDVDASWSWQILWRDEAHFDLSGTVNTHKFRIWDTENNRTFQEIPLKSLKVTVWCGFTATFILGTFFFKEATRNGFVTCTMMAKRYKNILENFVVPQIQQQQCLDSITFMPDGVPPHIGLCVQHFLRQQLTNDRVISPAFPSTWPSCSPELNLCIFGCWDT</sequence>
<evidence type="ECO:0008006" key="3">
    <source>
        <dbReference type="Google" id="ProtNLM"/>
    </source>
</evidence>
<gene>
    <name evidence="1" type="ORF">AVEN_57222_1</name>
</gene>
<evidence type="ECO:0000313" key="1">
    <source>
        <dbReference type="EMBL" id="GBM87705.1"/>
    </source>
</evidence>
<dbReference type="EMBL" id="BGPR01003403">
    <property type="protein sequence ID" value="GBM87705.1"/>
    <property type="molecule type" value="Genomic_DNA"/>
</dbReference>
<dbReference type="PANTHER" id="PTHR47326:SF1">
    <property type="entry name" value="HTH PSQ-TYPE DOMAIN-CONTAINING PROTEIN"/>
    <property type="match status" value="1"/>
</dbReference>
<dbReference type="InterPro" id="IPR036397">
    <property type="entry name" value="RNaseH_sf"/>
</dbReference>
<dbReference type="Proteomes" id="UP000499080">
    <property type="component" value="Unassembled WGS sequence"/>
</dbReference>
<dbReference type="Gene3D" id="3.30.420.10">
    <property type="entry name" value="Ribonuclease H-like superfamily/Ribonuclease H"/>
    <property type="match status" value="1"/>
</dbReference>
<accession>A0A4Y2JCU6</accession>
<evidence type="ECO:0000313" key="2">
    <source>
        <dbReference type="Proteomes" id="UP000499080"/>
    </source>
</evidence>
<name>A0A4Y2JCU6_ARAVE</name>
<proteinExistence type="predicted"/>
<reference evidence="1 2" key="1">
    <citation type="journal article" date="2019" name="Sci. Rep.">
        <title>Orb-weaving spider Araneus ventricosus genome elucidates the spidroin gene catalogue.</title>
        <authorList>
            <person name="Kono N."/>
            <person name="Nakamura H."/>
            <person name="Ohtoshi R."/>
            <person name="Moran D.A.P."/>
            <person name="Shinohara A."/>
            <person name="Yoshida Y."/>
            <person name="Fujiwara M."/>
            <person name="Mori M."/>
            <person name="Tomita M."/>
            <person name="Arakawa K."/>
        </authorList>
    </citation>
    <scope>NUCLEOTIDE SEQUENCE [LARGE SCALE GENOMIC DNA]</scope>
</reference>
<comment type="caution">
    <text evidence="1">The sequence shown here is derived from an EMBL/GenBank/DDBJ whole genome shotgun (WGS) entry which is preliminary data.</text>
</comment>
<dbReference type="AlphaFoldDB" id="A0A4Y2JCU6"/>
<protein>
    <recommendedName>
        <fullName evidence="3">Transposable element Tc3 transposase</fullName>
    </recommendedName>
</protein>